<dbReference type="CDD" id="cd00609">
    <property type="entry name" value="AAT_like"/>
    <property type="match status" value="1"/>
</dbReference>
<name>A0ABQ9F933_TEGGR</name>
<dbReference type="InterPro" id="IPR015421">
    <property type="entry name" value="PyrdxlP-dep_Trfase_major"/>
</dbReference>
<dbReference type="PANTHER" id="PTHR42858:SF1">
    <property type="entry name" value="LD15494P"/>
    <property type="match status" value="1"/>
</dbReference>
<dbReference type="InterPro" id="IPR004839">
    <property type="entry name" value="Aminotransferase_I/II_large"/>
</dbReference>
<evidence type="ECO:0000313" key="2">
    <source>
        <dbReference type="EMBL" id="KAJ8313854.1"/>
    </source>
</evidence>
<keyword evidence="3" id="KW-1185">Reference proteome</keyword>
<feature type="domain" description="Aminotransferase class I/classII large" evidence="1">
    <location>
        <begin position="67"/>
        <end position="430"/>
    </location>
</feature>
<organism evidence="2 3">
    <name type="scientific">Tegillarca granosa</name>
    <name type="common">Malaysian cockle</name>
    <name type="synonym">Anadara granosa</name>
    <dbReference type="NCBI Taxonomy" id="220873"/>
    <lineage>
        <taxon>Eukaryota</taxon>
        <taxon>Metazoa</taxon>
        <taxon>Spiralia</taxon>
        <taxon>Lophotrochozoa</taxon>
        <taxon>Mollusca</taxon>
        <taxon>Bivalvia</taxon>
        <taxon>Autobranchia</taxon>
        <taxon>Pteriomorphia</taxon>
        <taxon>Arcoida</taxon>
        <taxon>Arcoidea</taxon>
        <taxon>Arcidae</taxon>
        <taxon>Tegillarca</taxon>
    </lineage>
</organism>
<dbReference type="Gene3D" id="3.40.640.10">
    <property type="entry name" value="Type I PLP-dependent aspartate aminotransferase-like (Major domain)"/>
    <property type="match status" value="1"/>
</dbReference>
<dbReference type="SUPFAM" id="SSF53383">
    <property type="entry name" value="PLP-dependent transferases"/>
    <property type="match status" value="1"/>
</dbReference>
<dbReference type="Pfam" id="PF00155">
    <property type="entry name" value="Aminotran_1_2"/>
    <property type="match status" value="1"/>
</dbReference>
<dbReference type="EMBL" id="JARBDR010000342">
    <property type="protein sequence ID" value="KAJ8313854.1"/>
    <property type="molecule type" value="Genomic_DNA"/>
</dbReference>
<dbReference type="Gene3D" id="3.90.1150.10">
    <property type="entry name" value="Aspartate Aminotransferase, domain 1"/>
    <property type="match status" value="1"/>
</dbReference>
<comment type="caution">
    <text evidence="2">The sequence shown here is derived from an EMBL/GenBank/DDBJ whole genome shotgun (WGS) entry which is preliminary data.</text>
</comment>
<protein>
    <recommendedName>
        <fullName evidence="1">Aminotransferase class I/classII large domain-containing protein</fullName>
    </recommendedName>
</protein>
<dbReference type="Proteomes" id="UP001217089">
    <property type="component" value="Unassembled WGS sequence"/>
</dbReference>
<sequence length="444" mass="49935">MHISPRLHVDKETPSTLSLSVVSHVFQMNKKRDLFEDIELYDEVTEIIPFSMGAPGPVALSECNAIMMEATAKALEDRSEDRYIFQYGPRQGDPKFRENLANFLCKEYEDSKISSDDLFVTAGATQGLHLVTTVMFDKDIPIFVEDPSYFIAIKILTKDLGMKVIPVSTDGGGIITEEFERLLLKERQENGVAENKKSPFTAMLYTMPTIHNPLGCSLSPERCKHLIRLARTYDILLFTEDVYNILYYHGKPPKRLLSYDERDDPQYKGNVLSNCTFSKILAPGMRLGWIEAGERIIKIVTESNVTWSGGCFNHYTSRLVSTALQMGLLSQHLKTLRKLYGDKMKFACDSLKKNLPETVKINPPDGGFFIWITFPETFDCAALAKLCASKYGLNFILGTSSSPTGSFKNCIRLSISYCEMNELKVGLDKLHAAINEQMKSTSAS</sequence>
<evidence type="ECO:0000259" key="1">
    <source>
        <dbReference type="Pfam" id="PF00155"/>
    </source>
</evidence>
<accession>A0ABQ9F933</accession>
<evidence type="ECO:0000313" key="3">
    <source>
        <dbReference type="Proteomes" id="UP001217089"/>
    </source>
</evidence>
<dbReference type="InterPro" id="IPR015424">
    <property type="entry name" value="PyrdxlP-dep_Trfase"/>
</dbReference>
<reference evidence="2 3" key="1">
    <citation type="submission" date="2022-12" db="EMBL/GenBank/DDBJ databases">
        <title>Chromosome-level genome of Tegillarca granosa.</title>
        <authorList>
            <person name="Kim J."/>
        </authorList>
    </citation>
    <scope>NUCLEOTIDE SEQUENCE [LARGE SCALE GENOMIC DNA]</scope>
    <source>
        <strain evidence="2">Teg-2019</strain>
        <tissue evidence="2">Adductor muscle</tissue>
    </source>
</reference>
<proteinExistence type="predicted"/>
<gene>
    <name evidence="2" type="ORF">KUTeg_008415</name>
</gene>
<dbReference type="InterPro" id="IPR015422">
    <property type="entry name" value="PyrdxlP-dep_Trfase_small"/>
</dbReference>
<dbReference type="PANTHER" id="PTHR42858">
    <property type="entry name" value="AMINOTRANSFERASE"/>
    <property type="match status" value="1"/>
</dbReference>